<reference evidence="1" key="1">
    <citation type="submission" date="2009-02" db="EMBL/GenBank/DDBJ databases">
        <title>Annotation of Streptomyces griseoflavus strain Tu4000.</title>
        <authorList>
            <consortium name="The Broad Institute Genome Sequencing Platform"/>
            <consortium name="Broad Institute Microbial Sequencing Center"/>
            <person name="Fischbach M."/>
            <person name="Godfrey P."/>
            <person name="Ward D."/>
            <person name="Young S."/>
            <person name="Zeng Q."/>
            <person name="Koehrsen M."/>
            <person name="Alvarado L."/>
            <person name="Berlin A.M."/>
            <person name="Bochicchio J."/>
            <person name="Borenstein D."/>
            <person name="Chapman S.B."/>
            <person name="Chen Z."/>
            <person name="Engels R."/>
            <person name="Freedman E."/>
            <person name="Gellesch M."/>
            <person name="Goldberg J."/>
            <person name="Griggs A."/>
            <person name="Gujja S."/>
            <person name="Heilman E.R."/>
            <person name="Heiman D.I."/>
            <person name="Hepburn T.A."/>
            <person name="Howarth C."/>
            <person name="Jen D."/>
            <person name="Larson L."/>
            <person name="Lewis B."/>
            <person name="Mehta T."/>
            <person name="Park D."/>
            <person name="Pearson M."/>
            <person name="Richards J."/>
            <person name="Roberts A."/>
            <person name="Saif S."/>
            <person name="Shea T.D."/>
            <person name="Shenoy N."/>
            <person name="Sisk P."/>
            <person name="Stolte C."/>
            <person name="Sykes S.N."/>
            <person name="Thomson T."/>
            <person name="Walk T."/>
            <person name="White J."/>
            <person name="Yandava C."/>
            <person name="Straight P."/>
            <person name="Clardy J."/>
            <person name="Hung D."/>
            <person name="Kolter R."/>
            <person name="Mekalanos J."/>
            <person name="Walker S."/>
            <person name="Walsh C.T."/>
            <person name="Wieland-Brown L.C."/>
            <person name="Haas B."/>
            <person name="Nusbaum C."/>
            <person name="Birren B."/>
        </authorList>
    </citation>
    <scope>NUCLEOTIDE SEQUENCE [LARGE SCALE GENOMIC DNA]</scope>
    <source>
        <strain evidence="1">Tu4000</strain>
    </source>
</reference>
<keyword evidence="1" id="KW-0808">Transferase</keyword>
<dbReference type="eggNOG" id="COG1002">
    <property type="taxonomic scope" value="Bacteria"/>
</dbReference>
<organism evidence="1 2">
    <name type="scientific">Streptomyces griseoflavus Tu4000</name>
    <dbReference type="NCBI Taxonomy" id="467200"/>
    <lineage>
        <taxon>Bacteria</taxon>
        <taxon>Bacillati</taxon>
        <taxon>Actinomycetota</taxon>
        <taxon>Actinomycetes</taxon>
        <taxon>Kitasatosporales</taxon>
        <taxon>Streptomycetaceae</taxon>
        <taxon>Streptomyces</taxon>
    </lineage>
</organism>
<keyword evidence="2" id="KW-1185">Reference proteome</keyword>
<dbReference type="AlphaFoldDB" id="D9Y0Y4"/>
<proteinExistence type="predicted"/>
<evidence type="ECO:0000313" key="2">
    <source>
        <dbReference type="Proteomes" id="UP000002968"/>
    </source>
</evidence>
<protein>
    <submittedName>
        <fullName evidence="1">Type II restriction enzyme, methylase subunit</fullName>
    </submittedName>
</protein>
<keyword evidence="1" id="KW-0489">Methyltransferase</keyword>
<dbReference type="RefSeq" id="WP_004922643.1">
    <property type="nucleotide sequence ID" value="NZ_GG657758.1"/>
</dbReference>
<name>D9Y0Y4_9ACTN</name>
<dbReference type="Proteomes" id="UP000002968">
    <property type="component" value="Unassembled WGS sequence"/>
</dbReference>
<sequence>MQVLPHPHDLGRYGEFIVPRTAELTYSDGDMVTFARDLGHTARPFRWDVNRPTLICAELDALFFRLYEVPRKDVDYILDTFPIIRRKDEAKYGTYRTKT</sequence>
<accession>D9Y0Y4</accession>
<evidence type="ECO:0000313" key="1">
    <source>
        <dbReference type="EMBL" id="EFL37921.1"/>
    </source>
</evidence>
<dbReference type="GO" id="GO:0008168">
    <property type="term" value="F:methyltransferase activity"/>
    <property type="evidence" value="ECO:0007669"/>
    <property type="project" value="UniProtKB-KW"/>
</dbReference>
<dbReference type="GO" id="GO:0032259">
    <property type="term" value="P:methylation"/>
    <property type="evidence" value="ECO:0007669"/>
    <property type="project" value="UniProtKB-KW"/>
</dbReference>
<dbReference type="HOGENOM" id="CLU_2318895_0_0_11"/>
<dbReference type="EMBL" id="GG657758">
    <property type="protein sequence ID" value="EFL37921.1"/>
    <property type="molecule type" value="Genomic_DNA"/>
</dbReference>
<dbReference type="STRING" id="467200.SSRG_00725"/>
<dbReference type="REBASE" id="32748">
    <property type="entry name" value="SgrTORF725P"/>
</dbReference>
<gene>
    <name evidence="1" type="ORF">SSRG_00725</name>
</gene>